<proteinExistence type="predicted"/>
<evidence type="ECO:0000313" key="2">
    <source>
        <dbReference type="EnsemblPlants" id="AET2Gv20019300.1"/>
    </source>
</evidence>
<protein>
    <recommendedName>
        <fullName evidence="4">Embryo surrounding factor 1 brassicaceae domain-containing protein</fullName>
    </recommendedName>
</protein>
<feature type="signal peptide" evidence="1">
    <location>
        <begin position="1"/>
        <end position="22"/>
    </location>
</feature>
<reference evidence="2" key="5">
    <citation type="journal article" date="2021" name="G3 (Bethesda)">
        <title>Aegilops tauschii genome assembly Aet v5.0 features greater sequence contiguity and improved annotation.</title>
        <authorList>
            <person name="Wang L."/>
            <person name="Zhu T."/>
            <person name="Rodriguez J.C."/>
            <person name="Deal K.R."/>
            <person name="Dubcovsky J."/>
            <person name="McGuire P.E."/>
            <person name="Lux T."/>
            <person name="Spannagl M."/>
            <person name="Mayer K.F.X."/>
            <person name="Baldrich P."/>
            <person name="Meyers B.C."/>
            <person name="Huo N."/>
            <person name="Gu Y.Q."/>
            <person name="Zhou H."/>
            <person name="Devos K.M."/>
            <person name="Bennetzen J.L."/>
            <person name="Unver T."/>
            <person name="Budak H."/>
            <person name="Gulick P.J."/>
            <person name="Galiba G."/>
            <person name="Kalapos B."/>
            <person name="Nelson D.R."/>
            <person name="Li P."/>
            <person name="You F.M."/>
            <person name="Luo M.C."/>
            <person name="Dvorak J."/>
        </authorList>
    </citation>
    <scope>NUCLEOTIDE SEQUENCE [LARGE SCALE GENOMIC DNA]</scope>
    <source>
        <strain evidence="2">cv. AL8/78</strain>
    </source>
</reference>
<reference evidence="3" key="2">
    <citation type="journal article" date="2017" name="Nat. Plants">
        <title>The Aegilops tauschii genome reveals multiple impacts of transposons.</title>
        <authorList>
            <person name="Zhao G."/>
            <person name="Zou C."/>
            <person name="Li K."/>
            <person name="Wang K."/>
            <person name="Li T."/>
            <person name="Gao L."/>
            <person name="Zhang X."/>
            <person name="Wang H."/>
            <person name="Yang Z."/>
            <person name="Liu X."/>
            <person name="Jiang W."/>
            <person name="Mao L."/>
            <person name="Kong X."/>
            <person name="Jiao Y."/>
            <person name="Jia J."/>
        </authorList>
    </citation>
    <scope>NUCLEOTIDE SEQUENCE [LARGE SCALE GENOMIC DNA]</scope>
    <source>
        <strain evidence="3">cv. AL8/78</strain>
    </source>
</reference>
<evidence type="ECO:0000256" key="1">
    <source>
        <dbReference type="SAM" id="SignalP"/>
    </source>
</evidence>
<dbReference type="Gramene" id="AET2Gv20019300.1">
    <property type="protein sequence ID" value="AET2Gv20019300.1"/>
    <property type="gene ID" value="AET2Gv20019300"/>
</dbReference>
<accession>A0A453A7Y9</accession>
<name>A0A453A7Y9_AEGTS</name>
<organism evidence="2 3">
    <name type="scientific">Aegilops tauschii subsp. strangulata</name>
    <name type="common">Goatgrass</name>
    <dbReference type="NCBI Taxonomy" id="200361"/>
    <lineage>
        <taxon>Eukaryota</taxon>
        <taxon>Viridiplantae</taxon>
        <taxon>Streptophyta</taxon>
        <taxon>Embryophyta</taxon>
        <taxon>Tracheophyta</taxon>
        <taxon>Spermatophyta</taxon>
        <taxon>Magnoliopsida</taxon>
        <taxon>Liliopsida</taxon>
        <taxon>Poales</taxon>
        <taxon>Poaceae</taxon>
        <taxon>BOP clade</taxon>
        <taxon>Pooideae</taxon>
        <taxon>Triticodae</taxon>
        <taxon>Triticeae</taxon>
        <taxon>Triticinae</taxon>
        <taxon>Aegilops</taxon>
    </lineage>
</organism>
<dbReference type="AlphaFoldDB" id="A0A453A7Y9"/>
<feature type="chain" id="PRO_5019154235" description="Embryo surrounding factor 1 brassicaceae domain-containing protein" evidence="1">
    <location>
        <begin position="23"/>
        <end position="108"/>
    </location>
</feature>
<reference evidence="3" key="1">
    <citation type="journal article" date="2014" name="Science">
        <title>Ancient hybridizations among the ancestral genomes of bread wheat.</title>
        <authorList>
            <consortium name="International Wheat Genome Sequencing Consortium,"/>
            <person name="Marcussen T."/>
            <person name="Sandve S.R."/>
            <person name="Heier L."/>
            <person name="Spannagl M."/>
            <person name="Pfeifer M."/>
            <person name="Jakobsen K.S."/>
            <person name="Wulff B.B."/>
            <person name="Steuernagel B."/>
            <person name="Mayer K.F."/>
            <person name="Olsen O.A."/>
        </authorList>
    </citation>
    <scope>NUCLEOTIDE SEQUENCE [LARGE SCALE GENOMIC DNA]</scope>
    <source>
        <strain evidence="3">cv. AL8/78</strain>
    </source>
</reference>
<keyword evidence="3" id="KW-1185">Reference proteome</keyword>
<keyword evidence="1" id="KW-0732">Signal</keyword>
<evidence type="ECO:0000313" key="3">
    <source>
        <dbReference type="Proteomes" id="UP000015105"/>
    </source>
</evidence>
<sequence length="108" mass="11227">GQPHTTRILGLALLMSLNLACSATIAQGRTIAGDDMGGGEKINVPYGLCVFEKACDNGICFCCLVNRICYASMDECKSGCGKPPASEDIVEASARKTTTPSLTPSPAK</sequence>
<dbReference type="EnsemblPlants" id="AET2Gv20019300.1">
    <property type="protein sequence ID" value="AET2Gv20019300.1"/>
    <property type="gene ID" value="AET2Gv20019300"/>
</dbReference>
<evidence type="ECO:0008006" key="4">
    <source>
        <dbReference type="Google" id="ProtNLM"/>
    </source>
</evidence>
<dbReference type="Proteomes" id="UP000015105">
    <property type="component" value="Chromosome 2D"/>
</dbReference>
<reference evidence="2" key="4">
    <citation type="submission" date="2019-03" db="UniProtKB">
        <authorList>
            <consortium name="EnsemblPlants"/>
        </authorList>
    </citation>
    <scope>IDENTIFICATION</scope>
</reference>
<reference evidence="2" key="3">
    <citation type="journal article" date="2017" name="Nature">
        <title>Genome sequence of the progenitor of the wheat D genome Aegilops tauschii.</title>
        <authorList>
            <person name="Luo M.C."/>
            <person name="Gu Y.Q."/>
            <person name="Puiu D."/>
            <person name="Wang H."/>
            <person name="Twardziok S.O."/>
            <person name="Deal K.R."/>
            <person name="Huo N."/>
            <person name="Zhu T."/>
            <person name="Wang L."/>
            <person name="Wang Y."/>
            <person name="McGuire P.E."/>
            <person name="Liu S."/>
            <person name="Long H."/>
            <person name="Ramasamy R.K."/>
            <person name="Rodriguez J.C."/>
            <person name="Van S.L."/>
            <person name="Yuan L."/>
            <person name="Wang Z."/>
            <person name="Xia Z."/>
            <person name="Xiao L."/>
            <person name="Anderson O.D."/>
            <person name="Ouyang S."/>
            <person name="Liang Y."/>
            <person name="Zimin A.V."/>
            <person name="Pertea G."/>
            <person name="Qi P."/>
            <person name="Bennetzen J.L."/>
            <person name="Dai X."/>
            <person name="Dawson M.W."/>
            <person name="Muller H.G."/>
            <person name="Kugler K."/>
            <person name="Rivarola-Duarte L."/>
            <person name="Spannagl M."/>
            <person name="Mayer K.F.X."/>
            <person name="Lu F.H."/>
            <person name="Bevan M.W."/>
            <person name="Leroy P."/>
            <person name="Li P."/>
            <person name="You F.M."/>
            <person name="Sun Q."/>
            <person name="Liu Z."/>
            <person name="Lyons E."/>
            <person name="Wicker T."/>
            <person name="Salzberg S.L."/>
            <person name="Devos K.M."/>
            <person name="Dvorak J."/>
        </authorList>
    </citation>
    <scope>NUCLEOTIDE SEQUENCE [LARGE SCALE GENOMIC DNA]</scope>
    <source>
        <strain evidence="2">cv. AL8/78</strain>
    </source>
</reference>